<name>A0ABZ1J7J5_9ACTN</name>
<evidence type="ECO:0000313" key="2">
    <source>
        <dbReference type="EMBL" id="WTO86599.1"/>
    </source>
</evidence>
<keyword evidence="3" id="KW-1185">Reference proteome</keyword>
<feature type="compositionally biased region" description="Basic and acidic residues" evidence="1">
    <location>
        <begin position="74"/>
        <end position="84"/>
    </location>
</feature>
<gene>
    <name evidence="2" type="ORF">OHU27_30875</name>
</gene>
<organism evidence="2 3">
    <name type="scientific">Streptomyces nigra</name>
    <dbReference type="NCBI Taxonomy" id="1827580"/>
    <lineage>
        <taxon>Bacteria</taxon>
        <taxon>Bacillati</taxon>
        <taxon>Actinomycetota</taxon>
        <taxon>Actinomycetes</taxon>
        <taxon>Kitasatosporales</taxon>
        <taxon>Streptomycetaceae</taxon>
        <taxon>Streptomyces</taxon>
    </lineage>
</organism>
<evidence type="ECO:0000256" key="1">
    <source>
        <dbReference type="SAM" id="MobiDB-lite"/>
    </source>
</evidence>
<protein>
    <submittedName>
        <fullName evidence="2">Uncharacterized protein</fullName>
    </submittedName>
</protein>
<dbReference type="Proteomes" id="UP001622690">
    <property type="component" value="Chromosome"/>
</dbReference>
<dbReference type="EMBL" id="CP108125">
    <property type="protein sequence ID" value="WTO86599.1"/>
    <property type="molecule type" value="Genomic_DNA"/>
</dbReference>
<feature type="region of interest" description="Disordered" evidence="1">
    <location>
        <begin position="54"/>
        <end position="117"/>
    </location>
</feature>
<accession>A0ABZ1J7J5</accession>
<reference evidence="2 3" key="1">
    <citation type="submission" date="2022-10" db="EMBL/GenBank/DDBJ databases">
        <title>The complete genomes of actinobacterial strains from the NBC collection.</title>
        <authorList>
            <person name="Joergensen T.S."/>
            <person name="Alvarez Arevalo M."/>
            <person name="Sterndorff E.B."/>
            <person name="Faurdal D."/>
            <person name="Vuksanovic O."/>
            <person name="Mourched A.-S."/>
            <person name="Charusanti P."/>
            <person name="Shaw S."/>
            <person name="Blin K."/>
            <person name="Weber T."/>
        </authorList>
    </citation>
    <scope>NUCLEOTIDE SEQUENCE [LARGE SCALE GENOMIC DNA]</scope>
    <source>
        <strain evidence="2 3">NBC_00206</strain>
    </source>
</reference>
<sequence length="117" mass="12763">MRPPRPGVDHTFAEPEKWLIGVPFRPTASRVVWMYYVVNEAGDVSQAVHAALERANSAEERDTRDGGPLTADDLEIRRLTRDALGHTCLDPGDRPDGSGDPSDVLLPWETGVEVGAS</sequence>
<evidence type="ECO:0000313" key="3">
    <source>
        <dbReference type="Proteomes" id="UP001622690"/>
    </source>
</evidence>
<feature type="compositionally biased region" description="Basic and acidic residues" evidence="1">
    <location>
        <begin position="56"/>
        <end position="65"/>
    </location>
</feature>
<dbReference type="RefSeq" id="WP_308293648.1">
    <property type="nucleotide sequence ID" value="NZ_CP108125.1"/>
</dbReference>
<proteinExistence type="predicted"/>